<dbReference type="EMBL" id="BMAW01010357">
    <property type="protein sequence ID" value="GFT18472.1"/>
    <property type="molecule type" value="Genomic_DNA"/>
</dbReference>
<dbReference type="AlphaFoldDB" id="A0A8X6NJS7"/>
<feature type="chain" id="PRO_5036490002" evidence="1">
    <location>
        <begin position="24"/>
        <end position="102"/>
    </location>
</feature>
<comment type="caution">
    <text evidence="2">The sequence shown here is derived from an EMBL/GenBank/DDBJ whole genome shotgun (WGS) entry which is preliminary data.</text>
</comment>
<evidence type="ECO:0000313" key="3">
    <source>
        <dbReference type="Proteomes" id="UP000887013"/>
    </source>
</evidence>
<evidence type="ECO:0000256" key="1">
    <source>
        <dbReference type="SAM" id="SignalP"/>
    </source>
</evidence>
<evidence type="ECO:0000313" key="2">
    <source>
        <dbReference type="EMBL" id="GFT18472.1"/>
    </source>
</evidence>
<proteinExistence type="predicted"/>
<organism evidence="2 3">
    <name type="scientific">Nephila pilipes</name>
    <name type="common">Giant wood spider</name>
    <name type="synonym">Nephila maculata</name>
    <dbReference type="NCBI Taxonomy" id="299642"/>
    <lineage>
        <taxon>Eukaryota</taxon>
        <taxon>Metazoa</taxon>
        <taxon>Ecdysozoa</taxon>
        <taxon>Arthropoda</taxon>
        <taxon>Chelicerata</taxon>
        <taxon>Arachnida</taxon>
        <taxon>Araneae</taxon>
        <taxon>Araneomorphae</taxon>
        <taxon>Entelegynae</taxon>
        <taxon>Araneoidea</taxon>
        <taxon>Nephilidae</taxon>
        <taxon>Nephila</taxon>
    </lineage>
</organism>
<gene>
    <name evidence="2" type="ORF">NPIL_643331</name>
</gene>
<name>A0A8X6NJS7_NEPPI</name>
<reference evidence="2" key="1">
    <citation type="submission" date="2020-08" db="EMBL/GenBank/DDBJ databases">
        <title>Multicomponent nature underlies the extraordinary mechanical properties of spider dragline silk.</title>
        <authorList>
            <person name="Kono N."/>
            <person name="Nakamura H."/>
            <person name="Mori M."/>
            <person name="Yoshida Y."/>
            <person name="Ohtoshi R."/>
            <person name="Malay A.D."/>
            <person name="Moran D.A.P."/>
            <person name="Tomita M."/>
            <person name="Numata K."/>
            <person name="Arakawa K."/>
        </authorList>
    </citation>
    <scope>NUCLEOTIDE SEQUENCE</scope>
</reference>
<protein>
    <submittedName>
        <fullName evidence="2">Uncharacterized protein</fullName>
    </submittedName>
</protein>
<keyword evidence="3" id="KW-1185">Reference proteome</keyword>
<sequence length="102" mass="10129">MKIRNCTSKHSVIFCATLAPAQASLIAPATLGTPVLEAPPMGLGIAPAPPLAVAAAAPVGIIANGFISNGIVANIIIGNGLIANRILANRIAAAPLAVELVF</sequence>
<dbReference type="Proteomes" id="UP000887013">
    <property type="component" value="Unassembled WGS sequence"/>
</dbReference>
<keyword evidence="1" id="KW-0732">Signal</keyword>
<accession>A0A8X6NJS7</accession>
<feature type="signal peptide" evidence="1">
    <location>
        <begin position="1"/>
        <end position="23"/>
    </location>
</feature>